<sequence>MVGAMAKMKDDYKPIKQTGGEYSLKQITNGGTASGTWSSMSNNNMITGMGSLSGFYSFGGRGGIKSPSPMLQNGGMHNAKTMSSFNGISQPQHSFGPLKVTEKLKSLPTTNEPTTLPTTNEPPTLPTTNELTTLLTTNLNGNHANKQHQQTPNKWILPTATQQTSIETTEHHTTLAVNNKATEQNGIISKGQNRRVCLPIEDSCPLHCLNFDRQTFCALCECPQTTTTTTAPTTAVATTSATTAETIQLTTISTTTHTSTTDSSQNKAPTCQPLHKPCPTECRTYDTQTYCPVCRCQMTTPPPVPTTDRCVSLPVDCRTQCVKLGVNGCPVCQCPNVTVDFNTSDVNNTTGGKDAELNVLI</sequence>
<dbReference type="EMBL" id="UYJE01000104">
    <property type="protein sequence ID" value="VDH90228.1"/>
    <property type="molecule type" value="Genomic_DNA"/>
</dbReference>
<evidence type="ECO:0000313" key="3">
    <source>
        <dbReference type="Proteomes" id="UP000596742"/>
    </source>
</evidence>
<dbReference type="Proteomes" id="UP000596742">
    <property type="component" value="Unassembled WGS sequence"/>
</dbReference>
<protein>
    <recommendedName>
        <fullName evidence="4">Antistasin-like domain-containing protein</fullName>
    </recommendedName>
</protein>
<keyword evidence="3" id="KW-1185">Reference proteome</keyword>
<name>A0A8B6BHG8_MYTGA</name>
<evidence type="ECO:0008006" key="4">
    <source>
        <dbReference type="Google" id="ProtNLM"/>
    </source>
</evidence>
<gene>
    <name evidence="2" type="ORF">MGAL_10B051398</name>
</gene>
<dbReference type="AlphaFoldDB" id="A0A8B6BHG8"/>
<comment type="caution">
    <text evidence="2">The sequence shown here is derived from an EMBL/GenBank/DDBJ whole genome shotgun (WGS) entry which is preliminary data.</text>
</comment>
<evidence type="ECO:0000256" key="1">
    <source>
        <dbReference type="SAM" id="MobiDB-lite"/>
    </source>
</evidence>
<accession>A0A8B6BHG8</accession>
<evidence type="ECO:0000313" key="2">
    <source>
        <dbReference type="EMBL" id="VDH90228.1"/>
    </source>
</evidence>
<reference evidence="2" key="1">
    <citation type="submission" date="2018-11" db="EMBL/GenBank/DDBJ databases">
        <authorList>
            <person name="Alioto T."/>
            <person name="Alioto T."/>
        </authorList>
    </citation>
    <scope>NUCLEOTIDE SEQUENCE</scope>
</reference>
<proteinExistence type="predicted"/>
<organism evidence="2 3">
    <name type="scientific">Mytilus galloprovincialis</name>
    <name type="common">Mediterranean mussel</name>
    <dbReference type="NCBI Taxonomy" id="29158"/>
    <lineage>
        <taxon>Eukaryota</taxon>
        <taxon>Metazoa</taxon>
        <taxon>Spiralia</taxon>
        <taxon>Lophotrochozoa</taxon>
        <taxon>Mollusca</taxon>
        <taxon>Bivalvia</taxon>
        <taxon>Autobranchia</taxon>
        <taxon>Pteriomorphia</taxon>
        <taxon>Mytilida</taxon>
        <taxon>Mytiloidea</taxon>
        <taxon>Mytilidae</taxon>
        <taxon>Mytilinae</taxon>
        <taxon>Mytilus</taxon>
    </lineage>
</organism>
<dbReference type="OrthoDB" id="10485317at2759"/>
<feature type="region of interest" description="Disordered" evidence="1">
    <location>
        <begin position="108"/>
        <end position="127"/>
    </location>
</feature>